<evidence type="ECO:0000313" key="8">
    <source>
        <dbReference type="Proteomes" id="UP000242146"/>
    </source>
</evidence>
<keyword evidence="8" id="KW-1185">Reference proteome</keyword>
<dbReference type="Pfam" id="PF12753">
    <property type="entry name" value="Nro1"/>
    <property type="match status" value="1"/>
</dbReference>
<feature type="region of interest" description="Disordered" evidence="6">
    <location>
        <begin position="1"/>
        <end position="38"/>
    </location>
</feature>
<organism evidence="7 8">
    <name type="scientific">Hesseltinella vesiculosa</name>
    <dbReference type="NCBI Taxonomy" id="101127"/>
    <lineage>
        <taxon>Eukaryota</taxon>
        <taxon>Fungi</taxon>
        <taxon>Fungi incertae sedis</taxon>
        <taxon>Mucoromycota</taxon>
        <taxon>Mucoromycotina</taxon>
        <taxon>Mucoromycetes</taxon>
        <taxon>Mucorales</taxon>
        <taxon>Cunninghamellaceae</taxon>
        <taxon>Hesseltinella</taxon>
    </lineage>
</organism>
<evidence type="ECO:0000256" key="1">
    <source>
        <dbReference type="ARBA" id="ARBA00004123"/>
    </source>
</evidence>
<protein>
    <recommendedName>
        <fullName evidence="9">Enhancer of translation termination 1</fullName>
    </recommendedName>
</protein>
<dbReference type="EMBL" id="MCGT01000026">
    <property type="protein sequence ID" value="ORX49388.1"/>
    <property type="molecule type" value="Genomic_DNA"/>
</dbReference>
<keyword evidence="3" id="KW-0805">Transcription regulation</keyword>
<sequence length="354" mass="39147">MAIEKKRPRGLKSSTASNKNKQRKTEPAKEGELPENAQTVMISKEVDEGDEVGEVVALYEDAMSKLHSQPTEAATVLRGVIHESDRILRNWEGEQPLPPAFYYTYGSALYQLGKLSDDDDPLAFVEAAEERLQNGLDHWSDEDSVDMHKLRLSLGNVLLAKADGELAEVPETAKESLDQIKKASAANGLPTSLLLEVAVSVQSHAELYSDQGSRELFTKWASDTMDQLAKDSSVQARALHELGLGQLSWANYWMDQMDDDECESSEEKAKACTALAKAKNYLVQAQEKSQEPGSQLLCDLAEVSLMDANFMEDEDQQKAVYDKVLGLVEDAKRLGGTDYKVPEGLALFVDEMQN</sequence>
<dbReference type="PANTHER" id="PTHR28290:SF1">
    <property type="entry name" value="ENHANCER OF TRANSLATION TERMINATION 1"/>
    <property type="match status" value="1"/>
</dbReference>
<dbReference type="GO" id="GO:2000640">
    <property type="term" value="P:positive regulation of SREBP signaling pathway"/>
    <property type="evidence" value="ECO:0007669"/>
    <property type="project" value="TreeGrafter"/>
</dbReference>
<keyword evidence="5" id="KW-0539">Nucleus</keyword>
<dbReference type="Proteomes" id="UP000242146">
    <property type="component" value="Unassembled WGS sequence"/>
</dbReference>
<dbReference type="OrthoDB" id="5598057at2759"/>
<accession>A0A1X2GAP9</accession>
<dbReference type="AlphaFoldDB" id="A0A1X2GAP9"/>
<evidence type="ECO:0000256" key="3">
    <source>
        <dbReference type="ARBA" id="ARBA00023015"/>
    </source>
</evidence>
<feature type="compositionally biased region" description="Basic residues" evidence="6">
    <location>
        <begin position="1"/>
        <end position="10"/>
    </location>
</feature>
<keyword evidence="4" id="KW-0804">Transcription</keyword>
<feature type="compositionally biased region" description="Basic and acidic residues" evidence="6">
    <location>
        <begin position="23"/>
        <end position="32"/>
    </location>
</feature>
<evidence type="ECO:0000256" key="4">
    <source>
        <dbReference type="ARBA" id="ARBA00023163"/>
    </source>
</evidence>
<evidence type="ECO:0008006" key="9">
    <source>
        <dbReference type="Google" id="ProtNLM"/>
    </source>
</evidence>
<dbReference type="InterPro" id="IPR024318">
    <property type="entry name" value="Nro1/ETT1"/>
</dbReference>
<dbReference type="GO" id="GO:0005634">
    <property type="term" value="C:nucleus"/>
    <property type="evidence" value="ECO:0007669"/>
    <property type="project" value="UniProtKB-SubCell"/>
</dbReference>
<evidence type="ECO:0000313" key="7">
    <source>
        <dbReference type="EMBL" id="ORX49388.1"/>
    </source>
</evidence>
<dbReference type="STRING" id="101127.A0A1X2GAP9"/>
<comment type="caution">
    <text evidence="7">The sequence shown here is derived from an EMBL/GenBank/DDBJ whole genome shotgun (WGS) entry which is preliminary data.</text>
</comment>
<proteinExistence type="inferred from homology"/>
<comment type="similarity">
    <text evidence="2">Belongs to the ETT1 family.</text>
</comment>
<evidence type="ECO:0000256" key="5">
    <source>
        <dbReference type="ARBA" id="ARBA00023242"/>
    </source>
</evidence>
<name>A0A1X2GAP9_9FUNG</name>
<evidence type="ECO:0000256" key="6">
    <source>
        <dbReference type="SAM" id="MobiDB-lite"/>
    </source>
</evidence>
<comment type="subcellular location">
    <subcellularLocation>
        <location evidence="1">Nucleus</location>
    </subcellularLocation>
</comment>
<evidence type="ECO:0000256" key="2">
    <source>
        <dbReference type="ARBA" id="ARBA00007273"/>
    </source>
</evidence>
<dbReference type="PANTHER" id="PTHR28290">
    <property type="entry name" value="ENHANCER OF TRANSLATION TERMINATION 1"/>
    <property type="match status" value="1"/>
</dbReference>
<reference evidence="7 8" key="1">
    <citation type="submission" date="2016-07" db="EMBL/GenBank/DDBJ databases">
        <title>Pervasive Adenine N6-methylation of Active Genes in Fungi.</title>
        <authorList>
            <consortium name="DOE Joint Genome Institute"/>
            <person name="Mondo S.J."/>
            <person name="Dannebaum R.O."/>
            <person name="Kuo R.C."/>
            <person name="Labutti K."/>
            <person name="Haridas S."/>
            <person name="Kuo A."/>
            <person name="Salamov A."/>
            <person name="Ahrendt S.R."/>
            <person name="Lipzen A."/>
            <person name="Sullivan W."/>
            <person name="Andreopoulos W.B."/>
            <person name="Clum A."/>
            <person name="Lindquist E."/>
            <person name="Daum C."/>
            <person name="Ramamoorthy G.K."/>
            <person name="Gryganskyi A."/>
            <person name="Culley D."/>
            <person name="Magnuson J.K."/>
            <person name="James T.Y."/>
            <person name="O'Malley M.A."/>
            <person name="Stajich J.E."/>
            <person name="Spatafora J.W."/>
            <person name="Visel A."/>
            <person name="Grigoriev I.V."/>
        </authorList>
    </citation>
    <scope>NUCLEOTIDE SEQUENCE [LARGE SCALE GENOMIC DNA]</scope>
    <source>
        <strain evidence="7 8">NRRL 3301</strain>
    </source>
</reference>
<gene>
    <name evidence="7" type="ORF">DM01DRAFT_1291142</name>
</gene>